<sequence length="82" mass="9351">MTKLTTNNNFKRFYNFAEINGFFLFLATTCNIYRFITFFDTIHSFALRVAMSPTTTSNLCDITGPYALGYPSVIGGRLRTPF</sequence>
<proteinExistence type="predicted"/>
<evidence type="ECO:0000313" key="2">
    <source>
        <dbReference type="WBParaSite" id="nRc.2.0.1.t11724-RA"/>
    </source>
</evidence>
<evidence type="ECO:0000313" key="1">
    <source>
        <dbReference type="Proteomes" id="UP000887565"/>
    </source>
</evidence>
<reference evidence="2" key="1">
    <citation type="submission" date="2022-11" db="UniProtKB">
        <authorList>
            <consortium name="WormBaseParasite"/>
        </authorList>
    </citation>
    <scope>IDENTIFICATION</scope>
</reference>
<dbReference type="AlphaFoldDB" id="A0A915IC17"/>
<accession>A0A915IC17</accession>
<dbReference type="WBParaSite" id="nRc.2.0.1.t11724-RA">
    <property type="protein sequence ID" value="nRc.2.0.1.t11724-RA"/>
    <property type="gene ID" value="nRc.2.0.1.g11724"/>
</dbReference>
<dbReference type="Proteomes" id="UP000887565">
    <property type="component" value="Unplaced"/>
</dbReference>
<keyword evidence="1" id="KW-1185">Reference proteome</keyword>
<organism evidence="1 2">
    <name type="scientific">Romanomermis culicivorax</name>
    <name type="common">Nematode worm</name>
    <dbReference type="NCBI Taxonomy" id="13658"/>
    <lineage>
        <taxon>Eukaryota</taxon>
        <taxon>Metazoa</taxon>
        <taxon>Ecdysozoa</taxon>
        <taxon>Nematoda</taxon>
        <taxon>Enoplea</taxon>
        <taxon>Dorylaimia</taxon>
        <taxon>Mermithida</taxon>
        <taxon>Mermithoidea</taxon>
        <taxon>Mermithidae</taxon>
        <taxon>Romanomermis</taxon>
    </lineage>
</organism>
<name>A0A915IC17_ROMCU</name>
<protein>
    <submittedName>
        <fullName evidence="2">Uncharacterized protein</fullName>
    </submittedName>
</protein>